<reference evidence="1" key="2">
    <citation type="journal article" date="2024" name="Plant">
        <title>Genomic evolution and insights into agronomic trait innovations of Sesamum species.</title>
        <authorList>
            <person name="Miao H."/>
            <person name="Wang L."/>
            <person name="Qu L."/>
            <person name="Liu H."/>
            <person name="Sun Y."/>
            <person name="Le M."/>
            <person name="Wang Q."/>
            <person name="Wei S."/>
            <person name="Zheng Y."/>
            <person name="Lin W."/>
            <person name="Duan Y."/>
            <person name="Cao H."/>
            <person name="Xiong S."/>
            <person name="Wang X."/>
            <person name="Wei L."/>
            <person name="Li C."/>
            <person name="Ma Q."/>
            <person name="Ju M."/>
            <person name="Zhao R."/>
            <person name="Li G."/>
            <person name="Mu C."/>
            <person name="Tian Q."/>
            <person name="Mei H."/>
            <person name="Zhang T."/>
            <person name="Gao T."/>
            <person name="Zhang H."/>
        </authorList>
    </citation>
    <scope>NUCLEOTIDE SEQUENCE</scope>
    <source>
        <strain evidence="1">KEN1</strain>
    </source>
</reference>
<organism evidence="1">
    <name type="scientific">Sesamum latifolium</name>
    <dbReference type="NCBI Taxonomy" id="2727402"/>
    <lineage>
        <taxon>Eukaryota</taxon>
        <taxon>Viridiplantae</taxon>
        <taxon>Streptophyta</taxon>
        <taxon>Embryophyta</taxon>
        <taxon>Tracheophyta</taxon>
        <taxon>Spermatophyta</taxon>
        <taxon>Magnoliopsida</taxon>
        <taxon>eudicotyledons</taxon>
        <taxon>Gunneridae</taxon>
        <taxon>Pentapetalae</taxon>
        <taxon>asterids</taxon>
        <taxon>lamiids</taxon>
        <taxon>Lamiales</taxon>
        <taxon>Pedaliaceae</taxon>
        <taxon>Sesamum</taxon>
    </lineage>
</organism>
<protein>
    <submittedName>
        <fullName evidence="1">Uncharacterized protein</fullName>
    </submittedName>
</protein>
<dbReference type="AlphaFoldDB" id="A0AAW2YAR2"/>
<name>A0AAW2YAR2_9LAMI</name>
<evidence type="ECO:0000313" key="1">
    <source>
        <dbReference type="EMBL" id="KAL0462829.1"/>
    </source>
</evidence>
<gene>
    <name evidence="1" type="ORF">Slati_0170500</name>
</gene>
<proteinExistence type="predicted"/>
<sequence length="145" mass="16684">MLWDELVELNELVELKPTPQCTCNGCTCGASQAIADLALFTELLQFLMGWGEEFDNIRQQILVMDPVPSINKAYSMISSVEKQKQVHMMESENVAMHTRTDYRRDFREVTRMNHTRISGISTVIIVKNKPYKTDLLQASWDPEMV</sequence>
<dbReference type="PANTHER" id="PTHR34222">
    <property type="entry name" value="GAG_PRE-INTEGRS DOMAIN-CONTAINING PROTEIN"/>
    <property type="match status" value="1"/>
</dbReference>
<accession>A0AAW2YAR2</accession>
<dbReference type="EMBL" id="JACGWN010000001">
    <property type="protein sequence ID" value="KAL0462829.1"/>
    <property type="molecule type" value="Genomic_DNA"/>
</dbReference>
<reference evidence="1" key="1">
    <citation type="submission" date="2020-06" db="EMBL/GenBank/DDBJ databases">
        <authorList>
            <person name="Li T."/>
            <person name="Hu X."/>
            <person name="Zhang T."/>
            <person name="Song X."/>
            <person name="Zhang H."/>
            <person name="Dai N."/>
            <person name="Sheng W."/>
            <person name="Hou X."/>
            <person name="Wei L."/>
        </authorList>
    </citation>
    <scope>NUCLEOTIDE SEQUENCE</scope>
    <source>
        <strain evidence="1">KEN1</strain>
        <tissue evidence="1">Leaf</tissue>
    </source>
</reference>
<dbReference type="PANTHER" id="PTHR34222:SF99">
    <property type="entry name" value="PROTEIN, PUTATIVE-RELATED"/>
    <property type="match status" value="1"/>
</dbReference>
<comment type="caution">
    <text evidence="1">The sequence shown here is derived from an EMBL/GenBank/DDBJ whole genome shotgun (WGS) entry which is preliminary data.</text>
</comment>